<dbReference type="PROSITE" id="PS50893">
    <property type="entry name" value="ABC_TRANSPORTER_2"/>
    <property type="match status" value="1"/>
</dbReference>
<evidence type="ECO:0000313" key="5">
    <source>
        <dbReference type="EMBL" id="AGH99042.1"/>
    </source>
</evidence>
<dbReference type="HOGENOM" id="CLU_000604_1_22_5"/>
<dbReference type="InterPro" id="IPR003593">
    <property type="entry name" value="AAA+_ATPase"/>
</dbReference>
<dbReference type="OrthoDB" id="9802264at2"/>
<dbReference type="InterPro" id="IPR027417">
    <property type="entry name" value="P-loop_NTPase"/>
</dbReference>
<dbReference type="PATRIC" id="fig|349215.9.peg.2178"/>
<accession>M4VI44</accession>
<dbReference type="Pfam" id="PF00005">
    <property type="entry name" value="ABC_tran"/>
    <property type="match status" value="1"/>
</dbReference>
<dbReference type="SMART" id="SM00382">
    <property type="entry name" value="AAA"/>
    <property type="match status" value="1"/>
</dbReference>
<protein>
    <submittedName>
        <fullName evidence="5">Methionine ABC transporter ATP-binding protein</fullName>
    </submittedName>
</protein>
<proteinExistence type="predicted"/>
<dbReference type="RefSeq" id="WP_015468553.1">
    <property type="nucleotide sequence ID" value="NC_020812.1"/>
</dbReference>
<dbReference type="Proteomes" id="UP000011932">
    <property type="component" value="Chromosome"/>
</dbReference>
<evidence type="ECO:0000256" key="1">
    <source>
        <dbReference type="ARBA" id="ARBA00022448"/>
    </source>
</evidence>
<dbReference type="KEGG" id="man:A11S_2246"/>
<dbReference type="InterPro" id="IPR003439">
    <property type="entry name" value="ABC_transporter-like_ATP-bd"/>
</dbReference>
<dbReference type="GO" id="GO:0016887">
    <property type="term" value="F:ATP hydrolysis activity"/>
    <property type="evidence" value="ECO:0007669"/>
    <property type="project" value="InterPro"/>
</dbReference>
<dbReference type="PANTHER" id="PTHR43023">
    <property type="entry name" value="PROTEIN TRIGALACTOSYLDIACYLGLYCEROL 3, CHLOROPLASTIC"/>
    <property type="match status" value="1"/>
</dbReference>
<keyword evidence="3 5" id="KW-0067">ATP-binding</keyword>
<evidence type="ECO:0000256" key="2">
    <source>
        <dbReference type="ARBA" id="ARBA00022741"/>
    </source>
</evidence>
<dbReference type="PROSITE" id="PS00211">
    <property type="entry name" value="ABC_TRANSPORTER_1"/>
    <property type="match status" value="1"/>
</dbReference>
<dbReference type="AlphaFoldDB" id="M4VI44"/>
<dbReference type="InterPro" id="IPR017871">
    <property type="entry name" value="ABC_transporter-like_CS"/>
</dbReference>
<feature type="domain" description="ABC transporter" evidence="4">
    <location>
        <begin position="7"/>
        <end position="243"/>
    </location>
</feature>
<organism evidence="5 6">
    <name type="scientific">Micavibrio aeruginosavorus EPB</name>
    <dbReference type="NCBI Taxonomy" id="349215"/>
    <lineage>
        <taxon>Bacteria</taxon>
        <taxon>Pseudomonadati</taxon>
        <taxon>Bdellovibrionota</taxon>
        <taxon>Bdellovibrionia</taxon>
        <taxon>Bdellovibrionales</taxon>
        <taxon>Pseudobdellovibrionaceae</taxon>
        <taxon>Micavibrio</taxon>
    </lineage>
</organism>
<sequence>MSGTTKLHLSNVHKSFGSKRVLQGVDLNVQTGRSMVIIGGSGTGKSVMLKCVLGIIRPDSGSILIDGRESVGLDSKGRDEAMRKFGMLFQGAALFDSLKVWENVAFGLIHGRGMDRRKAYDIAVEKLIAVGLDEATGHLVPAELSGGMQKRVGLARAIATSPEIIFFDEPTTGLDPIMADVINNLIVKCVKELGATAMSITHDMASVRKIADDVAMIHEGRIIWTGPVEQLDNSGNPYVDQFIHGRAEGPIKNSVGKAA</sequence>
<evidence type="ECO:0000313" key="6">
    <source>
        <dbReference type="Proteomes" id="UP000011932"/>
    </source>
</evidence>
<evidence type="ECO:0000259" key="4">
    <source>
        <dbReference type="PROSITE" id="PS50893"/>
    </source>
</evidence>
<keyword evidence="2" id="KW-0547">Nucleotide-binding</keyword>
<dbReference type="Gene3D" id="3.40.50.300">
    <property type="entry name" value="P-loop containing nucleotide triphosphate hydrolases"/>
    <property type="match status" value="1"/>
</dbReference>
<name>M4VI44_9BACT</name>
<dbReference type="GO" id="GO:0005524">
    <property type="term" value="F:ATP binding"/>
    <property type="evidence" value="ECO:0007669"/>
    <property type="project" value="UniProtKB-KW"/>
</dbReference>
<keyword evidence="1" id="KW-0813">Transport</keyword>
<dbReference type="STRING" id="349215.A11S_2246"/>
<dbReference type="EMBL" id="CP003538">
    <property type="protein sequence ID" value="AGH99042.1"/>
    <property type="molecule type" value="Genomic_DNA"/>
</dbReference>
<dbReference type="PANTHER" id="PTHR43023:SF6">
    <property type="entry name" value="INTERMEMBRANE PHOSPHOLIPID TRANSPORT SYSTEM ATP-BINDING PROTEIN MLAF"/>
    <property type="match status" value="1"/>
</dbReference>
<dbReference type="SUPFAM" id="SSF52540">
    <property type="entry name" value="P-loop containing nucleoside triphosphate hydrolases"/>
    <property type="match status" value="1"/>
</dbReference>
<reference evidence="5 6" key="1">
    <citation type="journal article" date="2013" name="ISME J.">
        <title>By their genes ye shall know them: genomic signatures of predatory bacteria.</title>
        <authorList>
            <person name="Pasternak Z."/>
            <person name="Pietrokovski S."/>
            <person name="Rotem O."/>
            <person name="Gophna U."/>
            <person name="Lurie-Weinberger M.N."/>
            <person name="Jurkevitch E."/>
        </authorList>
    </citation>
    <scope>NUCLEOTIDE SEQUENCE [LARGE SCALE GENOMIC DNA]</scope>
    <source>
        <strain evidence="5">EPB</strain>
    </source>
</reference>
<gene>
    <name evidence="5" type="ORF">A11S_2246</name>
</gene>
<evidence type="ECO:0000256" key="3">
    <source>
        <dbReference type="ARBA" id="ARBA00022840"/>
    </source>
</evidence>